<accession>A0A918XBQ1</accession>
<sequence length="296" mass="29869">MGVREAAGRAARTTWRHYRALLTALLMPLLPALLLGALTAAALTAHGAITSGQALVWSSLPLLTRVFAGAGLVAMLIGGPTAVGSAARVAEDAARGHGPDLGRAWRTGFRRAPLTAGVLAALTALTAAGLWAATHLTVPWAAAVWVFMAVAAALLLRPPRVPARQGAVLALAGIVPLAPAVPAAQADLGFGLLWVLAVTPWTAVVLHTSPYPARTGPAPRAAHPVPAPLLAALLATTPLISPGPPWVGPASAEPVAASATTAEEHASPLGPAPGPGPDRGWVLHIVCPPLCGSYRG</sequence>
<name>A0A918XBQ1_9ACTN</name>
<dbReference type="AlphaFoldDB" id="A0A918XBQ1"/>
<keyword evidence="2" id="KW-1133">Transmembrane helix</keyword>
<organism evidence="3 4">
    <name type="scientific">Nocardiopsis kunsanensis</name>
    <dbReference type="NCBI Taxonomy" id="141693"/>
    <lineage>
        <taxon>Bacteria</taxon>
        <taxon>Bacillati</taxon>
        <taxon>Actinomycetota</taxon>
        <taxon>Actinomycetes</taxon>
        <taxon>Streptosporangiales</taxon>
        <taxon>Nocardiopsidaceae</taxon>
        <taxon>Nocardiopsis</taxon>
    </lineage>
</organism>
<feature type="transmembrane region" description="Helical" evidence="2">
    <location>
        <begin position="168"/>
        <end position="186"/>
    </location>
</feature>
<feature type="region of interest" description="Disordered" evidence="1">
    <location>
        <begin position="250"/>
        <end position="275"/>
    </location>
</feature>
<feature type="transmembrane region" description="Helical" evidence="2">
    <location>
        <begin position="66"/>
        <end position="90"/>
    </location>
</feature>
<dbReference type="EMBL" id="BMXL01000008">
    <property type="protein sequence ID" value="GHD24511.1"/>
    <property type="molecule type" value="Genomic_DNA"/>
</dbReference>
<proteinExistence type="predicted"/>
<keyword evidence="2" id="KW-0812">Transmembrane</keyword>
<evidence type="ECO:0000256" key="2">
    <source>
        <dbReference type="SAM" id="Phobius"/>
    </source>
</evidence>
<feature type="transmembrane region" description="Helical" evidence="2">
    <location>
        <begin position="138"/>
        <end position="156"/>
    </location>
</feature>
<evidence type="ECO:0000256" key="1">
    <source>
        <dbReference type="SAM" id="MobiDB-lite"/>
    </source>
</evidence>
<gene>
    <name evidence="3" type="ORF">GCM10007147_20630</name>
</gene>
<feature type="transmembrane region" description="Helical" evidence="2">
    <location>
        <begin position="111"/>
        <end position="132"/>
    </location>
</feature>
<evidence type="ECO:0000313" key="3">
    <source>
        <dbReference type="EMBL" id="GHD24511.1"/>
    </source>
</evidence>
<evidence type="ECO:0000313" key="4">
    <source>
        <dbReference type="Proteomes" id="UP000654947"/>
    </source>
</evidence>
<protein>
    <submittedName>
        <fullName evidence="3">Uncharacterized protein</fullName>
    </submittedName>
</protein>
<reference evidence="3 4" key="1">
    <citation type="journal article" date="2014" name="Int. J. Syst. Evol. Microbiol.">
        <title>Complete genome sequence of Corynebacterium casei LMG S-19264T (=DSM 44701T), isolated from a smear-ripened cheese.</title>
        <authorList>
            <consortium name="US DOE Joint Genome Institute (JGI-PGF)"/>
            <person name="Walter F."/>
            <person name="Albersmeier A."/>
            <person name="Kalinowski J."/>
            <person name="Ruckert C."/>
        </authorList>
    </citation>
    <scope>NUCLEOTIDE SEQUENCE [LARGE SCALE GENOMIC DNA]</scope>
    <source>
        <strain evidence="3 4">KCTC 19473</strain>
    </source>
</reference>
<dbReference type="Proteomes" id="UP000654947">
    <property type="component" value="Unassembled WGS sequence"/>
</dbReference>
<keyword evidence="4" id="KW-1185">Reference proteome</keyword>
<comment type="caution">
    <text evidence="3">The sequence shown here is derived from an EMBL/GenBank/DDBJ whole genome shotgun (WGS) entry which is preliminary data.</text>
</comment>
<keyword evidence="2" id="KW-0472">Membrane</keyword>
<dbReference type="RefSeq" id="WP_193517828.1">
    <property type="nucleotide sequence ID" value="NZ_BMXL01000008.1"/>
</dbReference>